<evidence type="ECO:0000313" key="9">
    <source>
        <dbReference type="EMBL" id="NJC24388.1"/>
    </source>
</evidence>
<keyword evidence="9" id="KW-0378">Hydrolase</keyword>
<keyword evidence="4 7" id="KW-0472">Membrane</keyword>
<dbReference type="SUPFAM" id="SSF51306">
    <property type="entry name" value="LexA/Signal peptidase"/>
    <property type="match status" value="1"/>
</dbReference>
<evidence type="ECO:0000256" key="7">
    <source>
        <dbReference type="SAM" id="Phobius"/>
    </source>
</evidence>
<evidence type="ECO:0000256" key="1">
    <source>
        <dbReference type="ARBA" id="ARBA00004370"/>
    </source>
</evidence>
<dbReference type="Pfam" id="PF10502">
    <property type="entry name" value="Peptidase_S26"/>
    <property type="match status" value="1"/>
</dbReference>
<organism evidence="9 10">
    <name type="scientific">Arthrobacter pigmenti</name>
    <dbReference type="NCBI Taxonomy" id="271432"/>
    <lineage>
        <taxon>Bacteria</taxon>
        <taxon>Bacillati</taxon>
        <taxon>Actinomycetota</taxon>
        <taxon>Actinomycetes</taxon>
        <taxon>Micrococcales</taxon>
        <taxon>Micrococcaceae</taxon>
        <taxon>Arthrobacter</taxon>
    </lineage>
</organism>
<dbReference type="EC" id="3.4.21.89" evidence="5"/>
<gene>
    <name evidence="9" type="ORF">BJ994_003464</name>
</gene>
<evidence type="ECO:0000259" key="8">
    <source>
        <dbReference type="Pfam" id="PF10502"/>
    </source>
</evidence>
<feature type="domain" description="Peptidase S26" evidence="8">
    <location>
        <begin position="42"/>
        <end position="115"/>
    </location>
</feature>
<dbReference type="CDD" id="cd06530">
    <property type="entry name" value="S26_SPase_I"/>
    <property type="match status" value="1"/>
</dbReference>
<accession>A0A846RLW2</accession>
<protein>
    <recommendedName>
        <fullName evidence="5">Signal peptidase I</fullName>
        <ecNumber evidence="5">3.4.21.89</ecNumber>
    </recommendedName>
</protein>
<keyword evidence="2 7" id="KW-0812">Transmembrane</keyword>
<dbReference type="EMBL" id="JAATJL010000001">
    <property type="protein sequence ID" value="NJC24388.1"/>
    <property type="molecule type" value="Genomic_DNA"/>
</dbReference>
<dbReference type="GO" id="GO:0016020">
    <property type="term" value="C:membrane"/>
    <property type="evidence" value="ECO:0007669"/>
    <property type="project" value="UniProtKB-SubCell"/>
</dbReference>
<dbReference type="Proteomes" id="UP000547458">
    <property type="component" value="Unassembled WGS sequence"/>
</dbReference>
<dbReference type="GO" id="GO:0004252">
    <property type="term" value="F:serine-type endopeptidase activity"/>
    <property type="evidence" value="ECO:0007669"/>
    <property type="project" value="UniProtKB-UniRule"/>
</dbReference>
<comment type="subcellular location">
    <subcellularLocation>
        <location evidence="1">Membrane</location>
    </subcellularLocation>
</comment>
<name>A0A846RLW2_9MICC</name>
<keyword evidence="3 7" id="KW-1133">Transmembrane helix</keyword>
<dbReference type="InterPro" id="IPR019533">
    <property type="entry name" value="Peptidase_S26"/>
</dbReference>
<feature type="transmembrane region" description="Helical" evidence="7">
    <location>
        <begin position="32"/>
        <end position="55"/>
    </location>
</feature>
<feature type="transmembrane region" description="Helical" evidence="7">
    <location>
        <begin position="169"/>
        <end position="188"/>
    </location>
</feature>
<evidence type="ECO:0000256" key="5">
    <source>
        <dbReference type="NCBIfam" id="TIGR02228"/>
    </source>
</evidence>
<dbReference type="NCBIfam" id="TIGR02228">
    <property type="entry name" value="sigpep_I_arch"/>
    <property type="match status" value="1"/>
</dbReference>
<evidence type="ECO:0000256" key="6">
    <source>
        <dbReference type="SAM" id="MobiDB-lite"/>
    </source>
</evidence>
<dbReference type="PRINTS" id="PR00728">
    <property type="entry name" value="SIGNALPTASE"/>
</dbReference>
<dbReference type="AlphaFoldDB" id="A0A846RLW2"/>
<proteinExistence type="predicted"/>
<feature type="region of interest" description="Disordered" evidence="6">
    <location>
        <begin position="1"/>
        <end position="25"/>
    </location>
</feature>
<dbReference type="RefSeq" id="WP_167995648.1">
    <property type="nucleotide sequence ID" value="NZ_JAATJL010000001.1"/>
</dbReference>
<dbReference type="GO" id="GO:0006465">
    <property type="term" value="P:signal peptide processing"/>
    <property type="evidence" value="ECO:0007669"/>
    <property type="project" value="UniProtKB-UniRule"/>
</dbReference>
<keyword evidence="10" id="KW-1185">Reference proteome</keyword>
<evidence type="ECO:0000256" key="4">
    <source>
        <dbReference type="ARBA" id="ARBA00023136"/>
    </source>
</evidence>
<reference evidence="9 10" key="1">
    <citation type="submission" date="2020-03" db="EMBL/GenBank/DDBJ databases">
        <title>Sequencing the genomes of 1000 actinobacteria strains.</title>
        <authorList>
            <person name="Klenk H.-P."/>
        </authorList>
    </citation>
    <scope>NUCLEOTIDE SEQUENCE [LARGE SCALE GENOMIC DNA]</scope>
    <source>
        <strain evidence="9 10">DSM 16403</strain>
    </source>
</reference>
<evidence type="ECO:0000313" key="10">
    <source>
        <dbReference type="Proteomes" id="UP000547458"/>
    </source>
</evidence>
<comment type="caution">
    <text evidence="9">The sequence shown here is derived from an EMBL/GenBank/DDBJ whole genome shotgun (WGS) entry which is preliminary data.</text>
</comment>
<evidence type="ECO:0000256" key="2">
    <source>
        <dbReference type="ARBA" id="ARBA00022692"/>
    </source>
</evidence>
<dbReference type="GO" id="GO:0009003">
    <property type="term" value="F:signal peptidase activity"/>
    <property type="evidence" value="ECO:0007669"/>
    <property type="project" value="UniProtKB-EC"/>
</dbReference>
<dbReference type="PANTHER" id="PTHR10806">
    <property type="entry name" value="SIGNAL PEPTIDASE COMPLEX CATALYTIC SUBUNIT SEC11"/>
    <property type="match status" value="1"/>
</dbReference>
<evidence type="ECO:0000256" key="3">
    <source>
        <dbReference type="ARBA" id="ARBA00022989"/>
    </source>
</evidence>
<dbReference type="PANTHER" id="PTHR10806:SF6">
    <property type="entry name" value="SIGNAL PEPTIDASE COMPLEX CATALYTIC SUBUNIT SEC11"/>
    <property type="match status" value="1"/>
</dbReference>
<sequence>MSETRRELRRTREREQHTERAAKGRAGGTLELVGRIAVWSAFAMVMVVVAATVVIPRLMGAVPLAVLTSSMEPTMPPGTLVVSKPVDPASLAVGDVITFQPVSDNPMLITHRIVGQAHKADGALSFTTRGDNNGTEDEPIIEGQVMGKVIYSVPYVGYVTTWLDREQRGWMVGAFGALLISYAVFTIMRQMLRKERT</sequence>
<dbReference type="InterPro" id="IPR036286">
    <property type="entry name" value="LexA/Signal_pep-like_sf"/>
</dbReference>
<dbReference type="InterPro" id="IPR001733">
    <property type="entry name" value="Peptidase_S26B"/>
</dbReference>
<feature type="compositionally biased region" description="Basic and acidic residues" evidence="6">
    <location>
        <begin position="1"/>
        <end position="22"/>
    </location>
</feature>